<evidence type="ECO:0000256" key="1">
    <source>
        <dbReference type="SAM" id="MobiDB-lite"/>
    </source>
</evidence>
<accession>A0A0G0U0N3</accession>
<sequence>MAQERGRKKGRKISREQAGRKGNQTRPKTHNLNPDFSRTMADMDTEEMPVEEEFLGRKGGEARDKSEKMKEER</sequence>
<reference evidence="2 3" key="1">
    <citation type="journal article" date="2015" name="Nature">
        <title>rRNA introns, odd ribosomes, and small enigmatic genomes across a large radiation of phyla.</title>
        <authorList>
            <person name="Brown C.T."/>
            <person name="Hug L.A."/>
            <person name="Thomas B.C."/>
            <person name="Sharon I."/>
            <person name="Castelle C.J."/>
            <person name="Singh A."/>
            <person name="Wilkins M.J."/>
            <person name="Williams K.H."/>
            <person name="Banfield J.F."/>
        </authorList>
    </citation>
    <scope>NUCLEOTIDE SEQUENCE [LARGE SCALE GENOMIC DNA]</scope>
</reference>
<feature type="region of interest" description="Disordered" evidence="1">
    <location>
        <begin position="1"/>
        <end position="73"/>
    </location>
</feature>
<protein>
    <submittedName>
        <fullName evidence="2">Uncharacterized protein</fullName>
    </submittedName>
</protein>
<gene>
    <name evidence="2" type="ORF">UU29_C0010G0050</name>
</gene>
<dbReference type="Proteomes" id="UP000034601">
    <property type="component" value="Unassembled WGS sequence"/>
</dbReference>
<dbReference type="EMBL" id="LCAB01000010">
    <property type="protein sequence ID" value="KKR82704.1"/>
    <property type="molecule type" value="Genomic_DNA"/>
</dbReference>
<name>A0A0G0U0N3_9BACT</name>
<dbReference type="AlphaFoldDB" id="A0A0G0U0N3"/>
<feature type="compositionally biased region" description="Acidic residues" evidence="1">
    <location>
        <begin position="43"/>
        <end position="53"/>
    </location>
</feature>
<evidence type="ECO:0000313" key="3">
    <source>
        <dbReference type="Proteomes" id="UP000034601"/>
    </source>
</evidence>
<proteinExistence type="predicted"/>
<evidence type="ECO:0000313" key="2">
    <source>
        <dbReference type="EMBL" id="KKR82704.1"/>
    </source>
</evidence>
<feature type="compositionally biased region" description="Polar residues" evidence="1">
    <location>
        <begin position="22"/>
        <end position="36"/>
    </location>
</feature>
<comment type="caution">
    <text evidence="2">The sequence shown here is derived from an EMBL/GenBank/DDBJ whole genome shotgun (WGS) entry which is preliminary data.</text>
</comment>
<organism evidence="2 3">
    <name type="scientific">Candidatus Daviesbacteria bacterium GW2011_GWA2_40_9</name>
    <dbReference type="NCBI Taxonomy" id="1618424"/>
    <lineage>
        <taxon>Bacteria</taxon>
        <taxon>Candidatus Daviesiibacteriota</taxon>
    </lineage>
</organism>
<feature type="compositionally biased region" description="Basic residues" evidence="1">
    <location>
        <begin position="1"/>
        <end position="12"/>
    </location>
</feature>
<feature type="compositionally biased region" description="Basic and acidic residues" evidence="1">
    <location>
        <begin position="54"/>
        <end position="73"/>
    </location>
</feature>